<dbReference type="SUPFAM" id="SSF69360">
    <property type="entry name" value="Cell wall binding repeat"/>
    <property type="match status" value="2"/>
</dbReference>
<reference evidence="5 6" key="1">
    <citation type="journal article" date="2006" name="Genome Res.">
        <title>Skewed genomic variability in strains of the toxigenic bacterial pathogen, Clostridium perfringens.</title>
        <authorList>
            <person name="Myers G.S."/>
            <person name="Rasko D.A."/>
            <person name="Cheung J.K."/>
            <person name="Ravel J."/>
            <person name="Seshadri R."/>
            <person name="Deboy R.T."/>
            <person name="Ren Q."/>
            <person name="Varga J."/>
            <person name="Awad M.M."/>
            <person name="Brinkac L.M."/>
            <person name="Daugherty S.C."/>
            <person name="Haft D.H."/>
            <person name="Dodson R.J."/>
            <person name="Madupu R."/>
            <person name="Nelson W.C."/>
            <person name="Rosovitz M.J."/>
            <person name="Sullivan S.A."/>
            <person name="Khouri H."/>
            <person name="Dimitrov G.I."/>
            <person name="Watkins K.L."/>
            <person name="Mulligan S."/>
            <person name="Benton J."/>
            <person name="Radune D."/>
            <person name="Fisher D.J."/>
            <person name="Atkins H.S."/>
            <person name="Hiscox T."/>
            <person name="Jost B.H."/>
            <person name="Billington S.J."/>
            <person name="Songer J.G."/>
            <person name="McClane B.A."/>
            <person name="Titball R.W."/>
            <person name="Rood J.I."/>
            <person name="Melville S.B."/>
            <person name="Paulsen I.T."/>
        </authorList>
    </citation>
    <scope>NUCLEOTIDE SEQUENCE [LARGE SCALE GENOMIC DNA]</scope>
    <source>
        <strain evidence="6">ATCC 13124 / DSM 756 / JCM 1290 / NCIMB 6125 / NCTC 8237 / S 107 / Type A</strain>
    </source>
</reference>
<sequence length="454" mass="53326">MKFTKRKIKLFSLTCAITTLCSGFVLGENVQAANNKEWKFENNKWSYVDSNNLRSKDWENIKGDWFYFNSKGEMEIGWKYINKTWYHLRENGVMDTGWRKINGDWYYFNNSGSMMTGWQNINGSWYHLRDNGVVDIGWRELGGAWYHLNESGAMENGWKYINNEWYHLNENGPMDIGWKKINNDWYYFNNNGEMKIGWQNINDTWYHLKENGVMDTKWNKINDYWYYFNYDGKMINNQYIDGWRIDNNGVAHYEKAFRNPKLENSNQIIVVTTNNMSTSYCNIEIYEKNDSGEWNNIDSTTGRVGANGLAYIENRVQSTNTTPAGVMSITGAFGVKNNPGTKLDYIKVNNNMYWDLNSENSTYNRLINYNPGGDYEHLISYPRQYEYSLITDYNHNQVPNKGGAIFVHCLGRGATGGCVSMPREKMIEILKWIDPKKNPKILVIPKDDLDDYWY</sequence>
<feature type="chain" id="PRO_5039616542" evidence="3">
    <location>
        <begin position="28"/>
        <end position="454"/>
    </location>
</feature>
<evidence type="ECO:0000256" key="3">
    <source>
        <dbReference type="SAM" id="SignalP"/>
    </source>
</evidence>
<dbReference type="KEGG" id="cpf:CPF_0607"/>
<dbReference type="InterPro" id="IPR018337">
    <property type="entry name" value="Cell_wall/Cho-bd_repeat"/>
</dbReference>
<accession>A0A0H2YUZ8</accession>
<dbReference type="Pfam" id="PF03734">
    <property type="entry name" value="YkuD"/>
    <property type="match status" value="1"/>
</dbReference>
<dbReference type="PROSITE" id="PS51170">
    <property type="entry name" value="CW"/>
    <property type="match status" value="8"/>
</dbReference>
<dbReference type="Gene3D" id="2.10.270.10">
    <property type="entry name" value="Cholin Binding"/>
    <property type="match status" value="3"/>
</dbReference>
<keyword evidence="3" id="KW-0732">Signal</keyword>
<dbReference type="STRING" id="195103.CPF_0607"/>
<feature type="repeat" description="Cell wall-binding" evidence="2">
    <location>
        <begin position="95"/>
        <end position="114"/>
    </location>
</feature>
<evidence type="ECO:0000256" key="2">
    <source>
        <dbReference type="PROSITE-ProRule" id="PRU00591"/>
    </source>
</evidence>
<feature type="repeat" description="Cell wall-binding" evidence="2">
    <location>
        <begin position="155"/>
        <end position="174"/>
    </location>
</feature>
<feature type="repeat" description="Cell wall-binding" evidence="2">
    <location>
        <begin position="215"/>
        <end position="234"/>
    </location>
</feature>
<dbReference type="eggNOG" id="COG3786">
    <property type="taxonomic scope" value="Bacteria"/>
</dbReference>
<dbReference type="InterPro" id="IPR005490">
    <property type="entry name" value="LD_TPept_cat_dom"/>
</dbReference>
<dbReference type="PaxDb" id="195103-CPF_0607"/>
<evidence type="ECO:0000313" key="6">
    <source>
        <dbReference type="Proteomes" id="UP000001823"/>
    </source>
</evidence>
<feature type="repeat" description="Cell wall-binding" evidence="2">
    <location>
        <begin position="75"/>
        <end position="94"/>
    </location>
</feature>
<dbReference type="Pfam" id="PF19127">
    <property type="entry name" value="Choline_bind_3"/>
    <property type="match status" value="2"/>
</dbReference>
<name>A0A0H2YUZ8_CLOP1</name>
<feature type="signal peptide" evidence="3">
    <location>
        <begin position="1"/>
        <end position="27"/>
    </location>
</feature>
<gene>
    <name evidence="5" type="ordered locus">CPF_0607</name>
</gene>
<feature type="repeat" description="Cell wall-binding" evidence="2">
    <location>
        <begin position="175"/>
        <end position="194"/>
    </location>
</feature>
<keyword evidence="1" id="KW-0677">Repeat</keyword>
<dbReference type="CDD" id="cd16913">
    <property type="entry name" value="YkuD_like"/>
    <property type="match status" value="1"/>
</dbReference>
<feature type="repeat" description="Cell wall-binding" evidence="2">
    <location>
        <begin position="55"/>
        <end position="74"/>
    </location>
</feature>
<dbReference type="PANTHER" id="PTHR38589:SF1">
    <property type="entry name" value="BLR0621 PROTEIN"/>
    <property type="match status" value="1"/>
</dbReference>
<dbReference type="eggNOG" id="COG5263">
    <property type="taxonomic scope" value="Bacteria"/>
</dbReference>
<proteinExistence type="predicted"/>
<dbReference type="Pfam" id="PF01473">
    <property type="entry name" value="Choline_bind_1"/>
    <property type="match status" value="5"/>
</dbReference>
<feature type="domain" description="L,D-TPase catalytic" evidence="4">
    <location>
        <begin position="299"/>
        <end position="436"/>
    </location>
</feature>
<keyword evidence="6" id="KW-1185">Reference proteome</keyword>
<dbReference type="Proteomes" id="UP000001823">
    <property type="component" value="Chromosome"/>
</dbReference>
<dbReference type="HOGENOM" id="CLU_699524_0_0_9"/>
<dbReference type="PANTHER" id="PTHR38589">
    <property type="entry name" value="BLR0621 PROTEIN"/>
    <property type="match status" value="1"/>
</dbReference>
<dbReference type="RefSeq" id="WP_011590274.1">
    <property type="nucleotide sequence ID" value="NC_008261.1"/>
</dbReference>
<feature type="repeat" description="Cell wall-binding" evidence="2">
    <location>
        <begin position="195"/>
        <end position="214"/>
    </location>
</feature>
<evidence type="ECO:0000259" key="4">
    <source>
        <dbReference type="Pfam" id="PF03734"/>
    </source>
</evidence>
<feature type="repeat" description="Cell wall-binding" evidence="2">
    <location>
        <begin position="115"/>
        <end position="134"/>
    </location>
</feature>
<evidence type="ECO:0000313" key="5">
    <source>
        <dbReference type="EMBL" id="ABG84914.1"/>
    </source>
</evidence>
<dbReference type="EMBL" id="CP000246">
    <property type="protein sequence ID" value="ABG84914.1"/>
    <property type="molecule type" value="Genomic_DNA"/>
</dbReference>
<evidence type="ECO:0000256" key="1">
    <source>
        <dbReference type="ARBA" id="ARBA00022737"/>
    </source>
</evidence>
<dbReference type="GO" id="GO:0016740">
    <property type="term" value="F:transferase activity"/>
    <property type="evidence" value="ECO:0007669"/>
    <property type="project" value="InterPro"/>
</dbReference>
<dbReference type="AlphaFoldDB" id="A0A0H2YUZ8"/>
<protein>
    <submittedName>
        <fullName evidence="5">Cell wall binding repeat protein</fullName>
    </submittedName>
</protein>
<organism evidence="5 6">
    <name type="scientific">Clostridium perfringens (strain ATCC 13124 / DSM 756 / JCM 1290 / NCIMB 6125 / NCTC 8237 / Type A)</name>
    <dbReference type="NCBI Taxonomy" id="195103"/>
    <lineage>
        <taxon>Bacteria</taxon>
        <taxon>Bacillati</taxon>
        <taxon>Bacillota</taxon>
        <taxon>Clostridia</taxon>
        <taxon>Eubacteriales</taxon>
        <taxon>Clostridiaceae</taxon>
        <taxon>Clostridium</taxon>
    </lineage>
</organism>